<dbReference type="SUPFAM" id="SSF46689">
    <property type="entry name" value="Homeodomain-like"/>
    <property type="match status" value="1"/>
</dbReference>
<keyword evidence="2" id="KW-0805">Transcription regulation</keyword>
<dbReference type="Pfam" id="PF02909">
    <property type="entry name" value="TetR_C_1"/>
    <property type="match status" value="1"/>
</dbReference>
<comment type="caution">
    <text evidence="5">The sequence shown here is derived from an EMBL/GenBank/DDBJ whole genome shotgun (WGS) entry which is preliminary data.</text>
</comment>
<dbReference type="InterPro" id="IPR036271">
    <property type="entry name" value="Tet_transcr_reg_TetR-rel_C_sf"/>
</dbReference>
<evidence type="ECO:0000256" key="1">
    <source>
        <dbReference type="ARBA" id="ARBA00022491"/>
    </source>
</evidence>
<organism evidence="5 6">
    <name type="scientific">Croceibacterium salegens</name>
    <dbReference type="NCBI Taxonomy" id="1737568"/>
    <lineage>
        <taxon>Bacteria</taxon>
        <taxon>Pseudomonadati</taxon>
        <taxon>Pseudomonadota</taxon>
        <taxon>Alphaproteobacteria</taxon>
        <taxon>Sphingomonadales</taxon>
        <taxon>Erythrobacteraceae</taxon>
        <taxon>Croceibacterium</taxon>
    </lineage>
</organism>
<reference evidence="5 6" key="1">
    <citation type="submission" date="2019-12" db="EMBL/GenBank/DDBJ databases">
        <title>Genomic-based taxomic classification of the family Erythrobacteraceae.</title>
        <authorList>
            <person name="Xu L."/>
        </authorList>
    </citation>
    <scope>NUCLEOTIDE SEQUENCE [LARGE SCALE GENOMIC DNA]</scope>
    <source>
        <strain evidence="5 6">MCCC 1K01500</strain>
    </source>
</reference>
<dbReference type="GO" id="GO:0046677">
    <property type="term" value="P:response to antibiotic"/>
    <property type="evidence" value="ECO:0007669"/>
    <property type="project" value="InterPro"/>
</dbReference>
<evidence type="ECO:0000259" key="4">
    <source>
        <dbReference type="Pfam" id="PF02909"/>
    </source>
</evidence>
<sequence length="225" mass="25541">MHGSIRLTSPKARRGRPQKITREKLAEVASEMGFTNLRLGEIAQRLNVSLQTLYNHVKDRDELLHLAAEVLEQADPKAMIEDCSWEQWWRSRARVLLEQYRRTPGLATILMNRPLSNAPPLIEQWEVAQVMAEREGFEPLKALWANLAVHEFVYAWASREEQGRNPERLAGPQAVPSGDFKELAPRFSYAFALAMSEPYEARFEFSLNAMLAGLRQGIGGDPDLG</sequence>
<dbReference type="InterPro" id="IPR003012">
    <property type="entry name" value="Tet_transcr_reg_TetR"/>
</dbReference>
<evidence type="ECO:0000256" key="3">
    <source>
        <dbReference type="ARBA" id="ARBA00023163"/>
    </source>
</evidence>
<dbReference type="InterPro" id="IPR009057">
    <property type="entry name" value="Homeodomain-like_sf"/>
</dbReference>
<name>A0A6I4SX78_9SPHN</name>
<keyword evidence="3" id="KW-0804">Transcription</keyword>
<gene>
    <name evidence="5" type="ORF">GRI89_13960</name>
</gene>
<protein>
    <submittedName>
        <fullName evidence="5">TetR family transcriptional regulator</fullName>
    </submittedName>
</protein>
<evidence type="ECO:0000313" key="6">
    <source>
        <dbReference type="Proteomes" id="UP000433652"/>
    </source>
</evidence>
<dbReference type="InterPro" id="IPR004111">
    <property type="entry name" value="Repressor_TetR_C"/>
</dbReference>
<proteinExistence type="predicted"/>
<accession>A0A6I4SX78</accession>
<dbReference type="EMBL" id="WTYM01000054">
    <property type="protein sequence ID" value="MXO60645.1"/>
    <property type="molecule type" value="Genomic_DNA"/>
</dbReference>
<dbReference type="Gene3D" id="1.10.10.60">
    <property type="entry name" value="Homeodomain-like"/>
    <property type="match status" value="1"/>
</dbReference>
<keyword evidence="1" id="KW-0678">Repressor</keyword>
<dbReference type="PRINTS" id="PR00400">
    <property type="entry name" value="TETREPRESSOR"/>
</dbReference>
<keyword evidence="6" id="KW-1185">Reference proteome</keyword>
<dbReference type="SUPFAM" id="SSF48498">
    <property type="entry name" value="Tetracyclin repressor-like, C-terminal domain"/>
    <property type="match status" value="1"/>
</dbReference>
<dbReference type="Gene3D" id="1.10.357.10">
    <property type="entry name" value="Tetracycline Repressor, domain 2"/>
    <property type="match status" value="1"/>
</dbReference>
<feature type="domain" description="Tetracycline repressor TetR C-terminal" evidence="4">
    <location>
        <begin position="84"/>
        <end position="216"/>
    </location>
</feature>
<evidence type="ECO:0000313" key="5">
    <source>
        <dbReference type="EMBL" id="MXO60645.1"/>
    </source>
</evidence>
<evidence type="ECO:0000256" key="2">
    <source>
        <dbReference type="ARBA" id="ARBA00023015"/>
    </source>
</evidence>
<dbReference type="GO" id="GO:0045892">
    <property type="term" value="P:negative regulation of DNA-templated transcription"/>
    <property type="evidence" value="ECO:0007669"/>
    <property type="project" value="InterPro"/>
</dbReference>
<dbReference type="AlphaFoldDB" id="A0A6I4SX78"/>
<dbReference type="Proteomes" id="UP000433652">
    <property type="component" value="Unassembled WGS sequence"/>
</dbReference>